<dbReference type="Pfam" id="PF17293">
    <property type="entry name" value="Arm-DNA-bind_5"/>
    <property type="match status" value="1"/>
</dbReference>
<dbReference type="RefSeq" id="WP_237872460.1">
    <property type="nucleotide sequence ID" value="NZ_JAKLTR010000007.1"/>
</dbReference>
<dbReference type="EMBL" id="JAKLTR010000007">
    <property type="protein sequence ID" value="MCG2615267.1"/>
    <property type="molecule type" value="Genomic_DNA"/>
</dbReference>
<organism evidence="4 5">
    <name type="scientific">Terrimonas ginsenosidimutans</name>
    <dbReference type="NCBI Taxonomy" id="2908004"/>
    <lineage>
        <taxon>Bacteria</taxon>
        <taxon>Pseudomonadati</taxon>
        <taxon>Bacteroidota</taxon>
        <taxon>Chitinophagia</taxon>
        <taxon>Chitinophagales</taxon>
        <taxon>Chitinophagaceae</taxon>
        <taxon>Terrimonas</taxon>
    </lineage>
</organism>
<evidence type="ECO:0000259" key="2">
    <source>
        <dbReference type="Pfam" id="PF13102"/>
    </source>
</evidence>
<dbReference type="Proteomes" id="UP001165367">
    <property type="component" value="Unassembled WGS sequence"/>
</dbReference>
<comment type="caution">
    <text evidence="4">The sequence shown here is derived from an EMBL/GenBank/DDBJ whole genome shotgun (WGS) entry which is preliminary data.</text>
</comment>
<evidence type="ECO:0000259" key="3">
    <source>
        <dbReference type="Pfam" id="PF17293"/>
    </source>
</evidence>
<dbReference type="Pfam" id="PF13102">
    <property type="entry name" value="Phage_int_SAM_5"/>
    <property type="match status" value="1"/>
</dbReference>
<dbReference type="InterPro" id="IPR035386">
    <property type="entry name" value="Arm-DNA-bind_5"/>
</dbReference>
<dbReference type="Gene3D" id="1.10.150.130">
    <property type="match status" value="1"/>
</dbReference>
<name>A0ABS9KSG4_9BACT</name>
<evidence type="ECO:0000313" key="4">
    <source>
        <dbReference type="EMBL" id="MCG2615267.1"/>
    </source>
</evidence>
<sequence length="196" mass="22937">MLTATFSVECHIKKCQADKKFGFIYVIITIDRELAEVSTKNKVLVKDWNYSQKRVNGRGIEAKSINENLDLIKSQIKQKYRDLQHEPNVITAASVKSSYLGVQRKLKGKKMEDLLSDYKKYREPKLKYGHFKNINTTVRYVERFIDEKFAGMYLSQLDTEMMTKFEMFVRDNPIKPNSPCKGNGLGKHLERFKRII</sequence>
<dbReference type="InterPro" id="IPR025269">
    <property type="entry name" value="SAM-like_dom"/>
</dbReference>
<feature type="domain" description="Phage integrase SAM-like" evidence="2">
    <location>
        <begin position="116"/>
        <end position="196"/>
    </location>
</feature>
<reference evidence="4" key="1">
    <citation type="submission" date="2022-01" db="EMBL/GenBank/DDBJ databases">
        <authorList>
            <person name="Jo J.-H."/>
            <person name="Im W.-T."/>
        </authorList>
    </citation>
    <scope>NUCLEOTIDE SEQUENCE</scope>
    <source>
        <strain evidence="4">NA20</strain>
    </source>
</reference>
<accession>A0ABS9KSG4</accession>
<protein>
    <submittedName>
        <fullName evidence="4">Phage integrase SAM-like domain and Arm DNA-binding domain-containing protein</fullName>
    </submittedName>
</protein>
<proteinExistence type="predicted"/>
<keyword evidence="1" id="KW-0238">DNA-binding</keyword>
<keyword evidence="5" id="KW-1185">Reference proteome</keyword>
<feature type="domain" description="Arm DNA-binding" evidence="3">
    <location>
        <begin position="24"/>
        <end position="96"/>
    </location>
</feature>
<evidence type="ECO:0000313" key="5">
    <source>
        <dbReference type="Proteomes" id="UP001165367"/>
    </source>
</evidence>
<evidence type="ECO:0000256" key="1">
    <source>
        <dbReference type="ARBA" id="ARBA00023125"/>
    </source>
</evidence>
<gene>
    <name evidence="4" type="ORF">LZZ85_13280</name>
</gene>
<dbReference type="InterPro" id="IPR010998">
    <property type="entry name" value="Integrase_recombinase_N"/>
</dbReference>